<dbReference type="Proteomes" id="UP000247233">
    <property type="component" value="Unassembled WGS sequence"/>
</dbReference>
<organism evidence="1 2">
    <name type="scientific">Aspergillus heteromorphus CBS 117.55</name>
    <dbReference type="NCBI Taxonomy" id="1448321"/>
    <lineage>
        <taxon>Eukaryota</taxon>
        <taxon>Fungi</taxon>
        <taxon>Dikarya</taxon>
        <taxon>Ascomycota</taxon>
        <taxon>Pezizomycotina</taxon>
        <taxon>Eurotiomycetes</taxon>
        <taxon>Eurotiomycetidae</taxon>
        <taxon>Eurotiales</taxon>
        <taxon>Aspergillaceae</taxon>
        <taxon>Aspergillus</taxon>
        <taxon>Aspergillus subgen. Circumdati</taxon>
    </lineage>
</organism>
<accession>A0A317WVS0</accession>
<evidence type="ECO:0000313" key="2">
    <source>
        <dbReference type="Proteomes" id="UP000247233"/>
    </source>
</evidence>
<dbReference type="EMBL" id="MSFL01000004">
    <property type="protein sequence ID" value="PWY88948.1"/>
    <property type="molecule type" value="Genomic_DNA"/>
</dbReference>
<dbReference type="RefSeq" id="XP_025402135.1">
    <property type="nucleotide sequence ID" value="XM_025542502.1"/>
</dbReference>
<dbReference type="AlphaFoldDB" id="A0A317WVS0"/>
<keyword evidence="2" id="KW-1185">Reference proteome</keyword>
<evidence type="ECO:0000313" key="1">
    <source>
        <dbReference type="EMBL" id="PWY88948.1"/>
    </source>
</evidence>
<dbReference type="OrthoDB" id="407832at2759"/>
<gene>
    <name evidence="1" type="ORF">BO70DRAFT_359266</name>
</gene>
<dbReference type="VEuPathDB" id="FungiDB:BO70DRAFT_359266"/>
<protein>
    <submittedName>
        <fullName evidence="1">Uncharacterized protein</fullName>
    </submittedName>
</protein>
<comment type="caution">
    <text evidence="1">The sequence shown here is derived from an EMBL/GenBank/DDBJ whole genome shotgun (WGS) entry which is preliminary data.</text>
</comment>
<sequence length="78" mass="7851">MTTAQLVQLTLSDEELSTKPLTSHHLQAALEALHQDGVCIITNGLNPARCVAERCKEVGGLGALGAVGGVGGGGGMII</sequence>
<proteinExistence type="predicted"/>
<dbReference type="GeneID" id="37064739"/>
<dbReference type="STRING" id="1448321.A0A317WVS0"/>
<name>A0A317WVS0_9EURO</name>
<reference evidence="1 2" key="1">
    <citation type="submission" date="2016-12" db="EMBL/GenBank/DDBJ databases">
        <title>The genomes of Aspergillus section Nigri reveals drivers in fungal speciation.</title>
        <authorList>
            <consortium name="DOE Joint Genome Institute"/>
            <person name="Vesth T.C."/>
            <person name="Nybo J."/>
            <person name="Theobald S."/>
            <person name="Brandl J."/>
            <person name="Frisvad J.C."/>
            <person name="Nielsen K.F."/>
            <person name="Lyhne E.K."/>
            <person name="Kogle M.E."/>
            <person name="Kuo A."/>
            <person name="Riley R."/>
            <person name="Clum A."/>
            <person name="Nolan M."/>
            <person name="Lipzen A."/>
            <person name="Salamov A."/>
            <person name="Henrissat B."/>
            <person name="Wiebenga A."/>
            <person name="De Vries R.P."/>
            <person name="Grigoriev I.V."/>
            <person name="Mortensen U.H."/>
            <person name="Andersen M.R."/>
            <person name="Baker S.E."/>
        </authorList>
    </citation>
    <scope>NUCLEOTIDE SEQUENCE [LARGE SCALE GENOMIC DNA]</scope>
    <source>
        <strain evidence="1 2">CBS 117.55</strain>
    </source>
</reference>